<dbReference type="EMBL" id="ACDP02000026">
    <property type="protein sequence ID" value="EQM95135.1"/>
    <property type="molecule type" value="Genomic_DNA"/>
</dbReference>
<sequence length="64" mass="6873">MNAGITGVFMLPVLFPATAGCRDKTGRESPACSEGTLESSLNAGKMPALYPGRFLIKRMIYYGD</sequence>
<name>T5LQB7_9BURK</name>
<gene>
    <name evidence="1" type="ORF">OFAG_02298</name>
</gene>
<organism evidence="1 2">
    <name type="scientific">Oxalobacter paraformigenes</name>
    <dbReference type="NCBI Taxonomy" id="556268"/>
    <lineage>
        <taxon>Bacteria</taxon>
        <taxon>Pseudomonadati</taxon>
        <taxon>Pseudomonadota</taxon>
        <taxon>Betaproteobacteria</taxon>
        <taxon>Burkholderiales</taxon>
        <taxon>Oxalobacteraceae</taxon>
        <taxon>Oxalobacter</taxon>
    </lineage>
</organism>
<proteinExistence type="predicted"/>
<reference evidence="1" key="1">
    <citation type="submission" date="2011-10" db="EMBL/GenBank/DDBJ databases">
        <title>The Genome Sequence of Oxalobacter formigenes HOxBLS.</title>
        <authorList>
            <consortium name="The Broad Institute Genome Sequencing Platform"/>
            <person name="Earl A."/>
            <person name="Ward D."/>
            <person name="Feldgarden M."/>
            <person name="Gevers D."/>
            <person name="Allison M.J."/>
            <person name="Humphrey S."/>
            <person name="Young S.K."/>
            <person name="Zeng Q."/>
            <person name="Gargeya S."/>
            <person name="Fitzgerald M."/>
            <person name="Haas B."/>
            <person name="Abouelleil A."/>
            <person name="Alvarado L."/>
            <person name="Arachchi H.M."/>
            <person name="Berlin A."/>
            <person name="Brown A."/>
            <person name="Chapman S.B."/>
            <person name="Chen Z."/>
            <person name="Dunbar C."/>
            <person name="Freedman E."/>
            <person name="Gearin G."/>
            <person name="Goldberg J."/>
            <person name="Griggs A."/>
            <person name="Gujja S."/>
            <person name="Heiman D."/>
            <person name="Howarth C."/>
            <person name="Larson L."/>
            <person name="Lui A."/>
            <person name="MacDonald P.J.P."/>
            <person name="Montmayeur A."/>
            <person name="Murphy C."/>
            <person name="Neiman D."/>
            <person name="Pearson M."/>
            <person name="Priest M."/>
            <person name="Roberts A."/>
            <person name="Saif S."/>
            <person name="Shea T."/>
            <person name="Shenoy N."/>
            <person name="Sisk P."/>
            <person name="Stolte C."/>
            <person name="Sykes S."/>
            <person name="Wortman J."/>
            <person name="Nusbaum C."/>
            <person name="Birren B."/>
        </authorList>
    </citation>
    <scope>NUCLEOTIDE SEQUENCE [LARGE SCALE GENOMIC DNA]</scope>
    <source>
        <strain evidence="1">HOxBLS</strain>
    </source>
</reference>
<comment type="caution">
    <text evidence="1">The sequence shown here is derived from an EMBL/GenBank/DDBJ whole genome shotgun (WGS) entry which is preliminary data.</text>
</comment>
<keyword evidence="2" id="KW-1185">Reference proteome</keyword>
<protein>
    <submittedName>
        <fullName evidence="1">Uncharacterized protein</fullName>
    </submittedName>
</protein>
<dbReference type="AlphaFoldDB" id="T5LQB7"/>
<accession>T5LQB7</accession>
<dbReference type="Proteomes" id="UP000003973">
    <property type="component" value="Unassembled WGS sequence"/>
</dbReference>
<evidence type="ECO:0000313" key="1">
    <source>
        <dbReference type="EMBL" id="EQM95135.1"/>
    </source>
</evidence>
<dbReference type="HOGENOM" id="CLU_2863525_0_0_4"/>
<evidence type="ECO:0000313" key="2">
    <source>
        <dbReference type="Proteomes" id="UP000003973"/>
    </source>
</evidence>